<sequence length="101" mass="11543">MTHPSFSVDPAQLQPVADNMRRLRDDLMETADRQLKPWAQGDDAVFGEYGAAQAWTKLLTLWTEELRCASRTASHWDDRLRVAIEHYRRSDADSAQRLGNG</sequence>
<proteinExistence type="predicted"/>
<dbReference type="AlphaFoldDB" id="A0A8J3TRJ8"/>
<dbReference type="Proteomes" id="UP000599074">
    <property type="component" value="Unassembled WGS sequence"/>
</dbReference>
<dbReference type="EMBL" id="BOON01000064">
    <property type="protein sequence ID" value="GII26025.1"/>
    <property type="molecule type" value="Genomic_DNA"/>
</dbReference>
<name>A0A8J3TRJ8_9ACTN</name>
<reference evidence="1" key="1">
    <citation type="submission" date="2021-01" db="EMBL/GenBank/DDBJ databases">
        <title>Whole genome shotgun sequence of Planosporangium mesophilum NBRC 109066.</title>
        <authorList>
            <person name="Komaki H."/>
            <person name="Tamura T."/>
        </authorList>
    </citation>
    <scope>NUCLEOTIDE SEQUENCE</scope>
    <source>
        <strain evidence="1">NBRC 109066</strain>
    </source>
</reference>
<dbReference type="RefSeq" id="WP_168113874.1">
    <property type="nucleotide sequence ID" value="NZ_BOON01000064.1"/>
</dbReference>
<evidence type="ECO:0000313" key="2">
    <source>
        <dbReference type="Proteomes" id="UP000599074"/>
    </source>
</evidence>
<keyword evidence="2" id="KW-1185">Reference proteome</keyword>
<accession>A0A8J3TRJ8</accession>
<gene>
    <name evidence="1" type="ORF">Pme01_56220</name>
</gene>
<comment type="caution">
    <text evidence="1">The sequence shown here is derived from an EMBL/GenBank/DDBJ whole genome shotgun (WGS) entry which is preliminary data.</text>
</comment>
<protein>
    <submittedName>
        <fullName evidence="1">Uncharacterized protein</fullName>
    </submittedName>
</protein>
<organism evidence="1 2">
    <name type="scientific">Planosporangium mesophilum</name>
    <dbReference type="NCBI Taxonomy" id="689768"/>
    <lineage>
        <taxon>Bacteria</taxon>
        <taxon>Bacillati</taxon>
        <taxon>Actinomycetota</taxon>
        <taxon>Actinomycetes</taxon>
        <taxon>Micromonosporales</taxon>
        <taxon>Micromonosporaceae</taxon>
        <taxon>Planosporangium</taxon>
    </lineage>
</organism>
<evidence type="ECO:0000313" key="1">
    <source>
        <dbReference type="EMBL" id="GII26025.1"/>
    </source>
</evidence>